<dbReference type="AlphaFoldDB" id="A0A8S9RCH3"/>
<sequence>MYEKHGTCWDVSGSDGAVFIHEDVSSRLSKKTGVHVNQTTNEIEMDSQWWDDQCNEIPEASHIRIKPLQDLDLLEKIFSDAYIRTEDGWAVGNGPDEYVQAEDHVNDTQTEGDDQESFFFSETQNTRRSETIRVAGEAMGSDKESAICRVRQLSNIEYNSPFYWDVVSLIENSETTRQMVLGLSDDEHVLNYLKRSIQVQKEPPCYTDFSYFDE</sequence>
<evidence type="ECO:0000313" key="1">
    <source>
        <dbReference type="EMBL" id="KAF3570533.1"/>
    </source>
</evidence>
<dbReference type="EMBL" id="QGKX02000095">
    <property type="protein sequence ID" value="KAF3570533.1"/>
    <property type="molecule type" value="Genomic_DNA"/>
</dbReference>
<proteinExistence type="predicted"/>
<evidence type="ECO:0000313" key="2">
    <source>
        <dbReference type="Proteomes" id="UP000712600"/>
    </source>
</evidence>
<organism evidence="1 2">
    <name type="scientific">Brassica cretica</name>
    <name type="common">Mustard</name>
    <dbReference type="NCBI Taxonomy" id="69181"/>
    <lineage>
        <taxon>Eukaryota</taxon>
        <taxon>Viridiplantae</taxon>
        <taxon>Streptophyta</taxon>
        <taxon>Embryophyta</taxon>
        <taxon>Tracheophyta</taxon>
        <taxon>Spermatophyta</taxon>
        <taxon>Magnoliopsida</taxon>
        <taxon>eudicotyledons</taxon>
        <taxon>Gunneridae</taxon>
        <taxon>Pentapetalae</taxon>
        <taxon>rosids</taxon>
        <taxon>malvids</taxon>
        <taxon>Brassicales</taxon>
        <taxon>Brassicaceae</taxon>
        <taxon>Brassiceae</taxon>
        <taxon>Brassica</taxon>
    </lineage>
</organism>
<dbReference type="Proteomes" id="UP000712600">
    <property type="component" value="Unassembled WGS sequence"/>
</dbReference>
<reference evidence="1" key="1">
    <citation type="submission" date="2019-12" db="EMBL/GenBank/DDBJ databases">
        <title>Genome sequencing and annotation of Brassica cretica.</title>
        <authorList>
            <person name="Studholme D.J."/>
            <person name="Sarris P."/>
        </authorList>
    </citation>
    <scope>NUCLEOTIDE SEQUENCE</scope>
    <source>
        <strain evidence="1">PFS-109/04</strain>
        <tissue evidence="1">Leaf</tissue>
    </source>
</reference>
<name>A0A8S9RCH3_BRACR</name>
<gene>
    <name evidence="1" type="ORF">F2Q69_00061487</name>
</gene>
<accession>A0A8S9RCH3</accession>
<comment type="caution">
    <text evidence="1">The sequence shown here is derived from an EMBL/GenBank/DDBJ whole genome shotgun (WGS) entry which is preliminary data.</text>
</comment>
<protein>
    <submittedName>
        <fullName evidence="1">Uncharacterized protein</fullName>
    </submittedName>
</protein>